<keyword evidence="1" id="KW-0472">Membrane</keyword>
<keyword evidence="1" id="KW-1133">Transmembrane helix</keyword>
<accession>A0A0K9PVG7</accession>
<keyword evidence="1" id="KW-0812">Transmembrane</keyword>
<dbReference type="AlphaFoldDB" id="A0A0K9PVG7"/>
<reference evidence="3" key="1">
    <citation type="journal article" date="2016" name="Nature">
        <title>The genome of the seagrass Zostera marina reveals angiosperm adaptation to the sea.</title>
        <authorList>
            <person name="Olsen J.L."/>
            <person name="Rouze P."/>
            <person name="Verhelst B."/>
            <person name="Lin Y.-C."/>
            <person name="Bayer T."/>
            <person name="Collen J."/>
            <person name="Dattolo E."/>
            <person name="De Paoli E."/>
            <person name="Dittami S."/>
            <person name="Maumus F."/>
            <person name="Michel G."/>
            <person name="Kersting A."/>
            <person name="Lauritano C."/>
            <person name="Lohaus R."/>
            <person name="Toepel M."/>
            <person name="Tonon T."/>
            <person name="Vanneste K."/>
            <person name="Amirebrahimi M."/>
            <person name="Brakel J."/>
            <person name="Bostroem C."/>
            <person name="Chovatia M."/>
            <person name="Grimwood J."/>
            <person name="Jenkins J.W."/>
            <person name="Jueterbock A."/>
            <person name="Mraz A."/>
            <person name="Stam W.T."/>
            <person name="Tice H."/>
            <person name="Bornberg-Bauer E."/>
            <person name="Green P.J."/>
            <person name="Pearson G.A."/>
            <person name="Procaccini G."/>
            <person name="Duarte C.M."/>
            <person name="Schmutz J."/>
            <person name="Reusch T.B.H."/>
            <person name="Van de Peer Y."/>
        </authorList>
    </citation>
    <scope>NUCLEOTIDE SEQUENCE [LARGE SCALE GENOMIC DNA]</scope>
    <source>
        <strain evidence="3">cv. Finnish</strain>
    </source>
</reference>
<keyword evidence="3" id="KW-1185">Reference proteome</keyword>
<evidence type="ECO:0000313" key="3">
    <source>
        <dbReference type="Proteomes" id="UP000036987"/>
    </source>
</evidence>
<evidence type="ECO:0000313" key="2">
    <source>
        <dbReference type="EMBL" id="KMZ72215.1"/>
    </source>
</evidence>
<dbReference type="Proteomes" id="UP000036987">
    <property type="component" value="Unassembled WGS sequence"/>
</dbReference>
<gene>
    <name evidence="2" type="ORF">ZOSMA_169G00050</name>
</gene>
<dbReference type="EMBL" id="LFYR01000642">
    <property type="protein sequence ID" value="KMZ72215.1"/>
    <property type="molecule type" value="Genomic_DNA"/>
</dbReference>
<proteinExistence type="predicted"/>
<feature type="transmembrane region" description="Helical" evidence="1">
    <location>
        <begin position="30"/>
        <end position="52"/>
    </location>
</feature>
<name>A0A0K9PVG7_ZOSMR</name>
<evidence type="ECO:0000256" key="1">
    <source>
        <dbReference type="SAM" id="Phobius"/>
    </source>
</evidence>
<protein>
    <submittedName>
        <fullName evidence="2">Uncharacterized protein</fullName>
    </submittedName>
</protein>
<organism evidence="2 3">
    <name type="scientific">Zostera marina</name>
    <name type="common">Eelgrass</name>
    <dbReference type="NCBI Taxonomy" id="29655"/>
    <lineage>
        <taxon>Eukaryota</taxon>
        <taxon>Viridiplantae</taxon>
        <taxon>Streptophyta</taxon>
        <taxon>Embryophyta</taxon>
        <taxon>Tracheophyta</taxon>
        <taxon>Spermatophyta</taxon>
        <taxon>Magnoliopsida</taxon>
        <taxon>Liliopsida</taxon>
        <taxon>Zosteraceae</taxon>
        <taxon>Zostera</taxon>
    </lineage>
</organism>
<comment type="caution">
    <text evidence="2">The sequence shown here is derived from an EMBL/GenBank/DDBJ whole genome shotgun (WGS) entry which is preliminary data.</text>
</comment>
<sequence>MIQIRIQPPKQLATTNPNHFKSGEGWNRDAVLFLISLSFFLSYSNFCSSNFWKRAMLCQSNLLQQFVV</sequence>